<evidence type="ECO:0000313" key="11">
    <source>
        <dbReference type="EMBL" id="SDT89753.1"/>
    </source>
</evidence>
<comment type="catalytic activity">
    <reaction evidence="7">
        <text>adenosine + H2O + H(+) = inosine + NH4(+)</text>
        <dbReference type="Rhea" id="RHEA:24408"/>
        <dbReference type="ChEBI" id="CHEBI:15377"/>
        <dbReference type="ChEBI" id="CHEBI:15378"/>
        <dbReference type="ChEBI" id="CHEBI:16335"/>
        <dbReference type="ChEBI" id="CHEBI:17596"/>
        <dbReference type="ChEBI" id="CHEBI:28938"/>
        <dbReference type="EC" id="3.5.4.4"/>
    </reaction>
    <physiologicalReaction direction="left-to-right" evidence="7">
        <dbReference type="Rhea" id="RHEA:24409"/>
    </physiologicalReaction>
</comment>
<comment type="catalytic activity">
    <reaction evidence="8">
        <text>adenosine + phosphate = alpha-D-ribose 1-phosphate + adenine</text>
        <dbReference type="Rhea" id="RHEA:27642"/>
        <dbReference type="ChEBI" id="CHEBI:16335"/>
        <dbReference type="ChEBI" id="CHEBI:16708"/>
        <dbReference type="ChEBI" id="CHEBI:43474"/>
        <dbReference type="ChEBI" id="CHEBI:57720"/>
        <dbReference type="EC" id="2.4.2.1"/>
    </reaction>
    <physiologicalReaction direction="left-to-right" evidence="8">
        <dbReference type="Rhea" id="RHEA:27643"/>
    </physiologicalReaction>
</comment>
<protein>
    <recommendedName>
        <fullName evidence="10">Purine nucleoside phosphorylase</fullName>
    </recommendedName>
</protein>
<keyword evidence="12" id="KW-1185">Reference proteome</keyword>
<name>A0A1H2E3V3_9PSED</name>
<accession>A0A1H2E3V3</accession>
<dbReference type="OrthoDB" id="4279at2"/>
<comment type="similarity">
    <text evidence="2 10">Belongs to the purine nucleoside phosphorylase YfiH/LACC1 family.</text>
</comment>
<evidence type="ECO:0000256" key="3">
    <source>
        <dbReference type="ARBA" id="ARBA00022679"/>
    </source>
</evidence>
<evidence type="ECO:0000256" key="9">
    <source>
        <dbReference type="ARBA" id="ARBA00049893"/>
    </source>
</evidence>
<evidence type="ECO:0000256" key="4">
    <source>
        <dbReference type="ARBA" id="ARBA00022723"/>
    </source>
</evidence>
<dbReference type="Proteomes" id="UP000243232">
    <property type="component" value="Chromosome I"/>
</dbReference>
<dbReference type="EMBL" id="LT629785">
    <property type="protein sequence ID" value="SDT89753.1"/>
    <property type="molecule type" value="Genomic_DNA"/>
</dbReference>
<dbReference type="GO" id="GO:0005507">
    <property type="term" value="F:copper ion binding"/>
    <property type="evidence" value="ECO:0007669"/>
    <property type="project" value="TreeGrafter"/>
</dbReference>
<keyword evidence="4" id="KW-0479">Metal-binding</keyword>
<dbReference type="RefSeq" id="WP_090192805.1">
    <property type="nucleotide sequence ID" value="NZ_LT629785.1"/>
</dbReference>
<dbReference type="Pfam" id="PF02578">
    <property type="entry name" value="Cu-oxidase_4"/>
    <property type="match status" value="1"/>
</dbReference>
<evidence type="ECO:0000256" key="8">
    <source>
        <dbReference type="ARBA" id="ARBA00048968"/>
    </source>
</evidence>
<dbReference type="InterPro" id="IPR003730">
    <property type="entry name" value="Cu_polyphenol_OxRdtase"/>
</dbReference>
<dbReference type="Gene3D" id="3.60.140.10">
    <property type="entry name" value="CNF1/YfiH-like putative cysteine hydrolases"/>
    <property type="match status" value="1"/>
</dbReference>
<evidence type="ECO:0000256" key="1">
    <source>
        <dbReference type="ARBA" id="ARBA00000553"/>
    </source>
</evidence>
<dbReference type="NCBIfam" id="TIGR00726">
    <property type="entry name" value="peptidoglycan editing factor PgeF"/>
    <property type="match status" value="1"/>
</dbReference>
<dbReference type="SUPFAM" id="SSF64438">
    <property type="entry name" value="CNF1/YfiH-like putative cysteine hydrolases"/>
    <property type="match status" value="1"/>
</dbReference>
<evidence type="ECO:0000256" key="2">
    <source>
        <dbReference type="ARBA" id="ARBA00007353"/>
    </source>
</evidence>
<dbReference type="PANTHER" id="PTHR30616:SF2">
    <property type="entry name" value="PURINE NUCLEOSIDE PHOSPHORYLASE LACC1"/>
    <property type="match status" value="1"/>
</dbReference>
<dbReference type="CDD" id="cd16833">
    <property type="entry name" value="YfiH"/>
    <property type="match status" value="1"/>
</dbReference>
<dbReference type="InterPro" id="IPR038371">
    <property type="entry name" value="Cu_polyphenol_OxRdtase_sf"/>
</dbReference>
<comment type="catalytic activity">
    <reaction evidence="1">
        <text>inosine + phosphate = alpha-D-ribose 1-phosphate + hypoxanthine</text>
        <dbReference type="Rhea" id="RHEA:27646"/>
        <dbReference type="ChEBI" id="CHEBI:17368"/>
        <dbReference type="ChEBI" id="CHEBI:17596"/>
        <dbReference type="ChEBI" id="CHEBI:43474"/>
        <dbReference type="ChEBI" id="CHEBI:57720"/>
        <dbReference type="EC" id="2.4.2.1"/>
    </reaction>
    <physiologicalReaction direction="left-to-right" evidence="1">
        <dbReference type="Rhea" id="RHEA:27647"/>
    </physiologicalReaction>
</comment>
<dbReference type="GO" id="GO:0017061">
    <property type="term" value="F:S-methyl-5-thioadenosine phosphorylase activity"/>
    <property type="evidence" value="ECO:0007669"/>
    <property type="project" value="UniProtKB-EC"/>
</dbReference>
<evidence type="ECO:0000313" key="12">
    <source>
        <dbReference type="Proteomes" id="UP000243232"/>
    </source>
</evidence>
<keyword evidence="3" id="KW-0808">Transferase</keyword>
<dbReference type="PANTHER" id="PTHR30616">
    <property type="entry name" value="UNCHARACTERIZED PROTEIN YFIH"/>
    <property type="match status" value="1"/>
</dbReference>
<gene>
    <name evidence="11" type="ORF">SAMN05216296_0361</name>
</gene>
<keyword evidence="6" id="KW-0862">Zinc</keyword>
<keyword evidence="5" id="KW-0378">Hydrolase</keyword>
<dbReference type="STRING" id="364197.SAMN05216296_0361"/>
<evidence type="ECO:0000256" key="7">
    <source>
        <dbReference type="ARBA" id="ARBA00047989"/>
    </source>
</evidence>
<dbReference type="GO" id="GO:0016787">
    <property type="term" value="F:hydrolase activity"/>
    <property type="evidence" value="ECO:0007669"/>
    <property type="project" value="UniProtKB-KW"/>
</dbReference>
<proteinExistence type="inferred from homology"/>
<sequence length="247" mass="26319">MNLGQSSGDLLLPDWPAPARVRSCITTRAGGVSLAPFDTFNLGAHVDDDPQSVAENRRRLSSTLDCVPAWLQQVHGTRVVEADPQQVLEADASWTATAGIASAVLTADCLPVLFCDRGATRVAAAHAGWRGLAAGVLEETVRAMELPGERLLAWLGPAIGPRAFEVGAEVREVFLAEQAQSAAAFAPSRNPGRYMADIYQLARIRLAACGVAAVYGGGGCTFTDARFYSYRRASRTGRFASLIWLAD</sequence>
<dbReference type="AlphaFoldDB" id="A0A1H2E3V3"/>
<evidence type="ECO:0000256" key="10">
    <source>
        <dbReference type="RuleBase" id="RU361274"/>
    </source>
</evidence>
<organism evidence="11 12">
    <name type="scientific">Pseudomonas pohangensis</name>
    <dbReference type="NCBI Taxonomy" id="364197"/>
    <lineage>
        <taxon>Bacteria</taxon>
        <taxon>Pseudomonadati</taxon>
        <taxon>Pseudomonadota</taxon>
        <taxon>Gammaproteobacteria</taxon>
        <taxon>Pseudomonadales</taxon>
        <taxon>Pseudomonadaceae</taxon>
        <taxon>Pseudomonas</taxon>
    </lineage>
</organism>
<dbReference type="InterPro" id="IPR011324">
    <property type="entry name" value="Cytotoxic_necrot_fac-like_cat"/>
</dbReference>
<evidence type="ECO:0000256" key="5">
    <source>
        <dbReference type="ARBA" id="ARBA00022801"/>
    </source>
</evidence>
<reference evidence="12" key="1">
    <citation type="submission" date="2016-10" db="EMBL/GenBank/DDBJ databases">
        <authorList>
            <person name="Varghese N."/>
            <person name="Submissions S."/>
        </authorList>
    </citation>
    <scope>NUCLEOTIDE SEQUENCE [LARGE SCALE GENOMIC DNA]</scope>
    <source>
        <strain evidence="12">DSM 17875</strain>
    </source>
</reference>
<comment type="catalytic activity">
    <reaction evidence="9">
        <text>S-methyl-5'-thioadenosine + phosphate = 5-(methylsulfanyl)-alpha-D-ribose 1-phosphate + adenine</text>
        <dbReference type="Rhea" id="RHEA:11852"/>
        <dbReference type="ChEBI" id="CHEBI:16708"/>
        <dbReference type="ChEBI" id="CHEBI:17509"/>
        <dbReference type="ChEBI" id="CHEBI:43474"/>
        <dbReference type="ChEBI" id="CHEBI:58533"/>
        <dbReference type="EC" id="2.4.2.28"/>
    </reaction>
    <physiologicalReaction direction="left-to-right" evidence="9">
        <dbReference type="Rhea" id="RHEA:11853"/>
    </physiologicalReaction>
</comment>
<evidence type="ECO:0000256" key="6">
    <source>
        <dbReference type="ARBA" id="ARBA00022833"/>
    </source>
</evidence>